<feature type="region of interest" description="Disordered" evidence="1">
    <location>
        <begin position="158"/>
        <end position="232"/>
    </location>
</feature>
<dbReference type="Proteomes" id="UP001283341">
    <property type="component" value="Unassembled WGS sequence"/>
</dbReference>
<feature type="compositionally biased region" description="Low complexity" evidence="1">
    <location>
        <begin position="210"/>
        <end position="225"/>
    </location>
</feature>
<gene>
    <name evidence="2" type="ORF">B0H66DRAFT_603002</name>
</gene>
<accession>A0AAE0I4H2</accession>
<protein>
    <submittedName>
        <fullName evidence="2">Uncharacterized protein</fullName>
    </submittedName>
</protein>
<feature type="compositionally biased region" description="Polar residues" evidence="1">
    <location>
        <begin position="432"/>
        <end position="448"/>
    </location>
</feature>
<feature type="compositionally biased region" description="Polar residues" evidence="1">
    <location>
        <begin position="173"/>
        <end position="183"/>
    </location>
</feature>
<feature type="compositionally biased region" description="Low complexity" evidence="1">
    <location>
        <begin position="185"/>
        <end position="199"/>
    </location>
</feature>
<feature type="compositionally biased region" description="Polar residues" evidence="1">
    <location>
        <begin position="460"/>
        <end position="472"/>
    </location>
</feature>
<feature type="region of interest" description="Disordered" evidence="1">
    <location>
        <begin position="389"/>
        <end position="416"/>
    </location>
</feature>
<reference evidence="2" key="2">
    <citation type="submission" date="2023-06" db="EMBL/GenBank/DDBJ databases">
        <authorList>
            <consortium name="Lawrence Berkeley National Laboratory"/>
            <person name="Haridas S."/>
            <person name="Hensen N."/>
            <person name="Bonometti L."/>
            <person name="Westerberg I."/>
            <person name="Brannstrom I.O."/>
            <person name="Guillou S."/>
            <person name="Cros-Aarteil S."/>
            <person name="Calhoun S."/>
            <person name="Kuo A."/>
            <person name="Mondo S."/>
            <person name="Pangilinan J."/>
            <person name="Riley R."/>
            <person name="Labutti K."/>
            <person name="Andreopoulos B."/>
            <person name="Lipzen A."/>
            <person name="Chen C."/>
            <person name="Yanf M."/>
            <person name="Daum C."/>
            <person name="Ng V."/>
            <person name="Clum A."/>
            <person name="Steindorff A."/>
            <person name="Ohm R."/>
            <person name="Martin F."/>
            <person name="Silar P."/>
            <person name="Natvig D."/>
            <person name="Lalanne C."/>
            <person name="Gautier V."/>
            <person name="Ament-Velasquez S.L."/>
            <person name="Kruys A."/>
            <person name="Hutchinson M.I."/>
            <person name="Powell A.J."/>
            <person name="Barry K."/>
            <person name="Miller A.N."/>
            <person name="Grigoriev I.V."/>
            <person name="Debuchy R."/>
            <person name="Gladieux P."/>
            <person name="Thoren M.H."/>
            <person name="Johannesson H."/>
        </authorList>
    </citation>
    <scope>NUCLEOTIDE SEQUENCE</scope>
    <source>
        <strain evidence="2">CBS 118394</strain>
    </source>
</reference>
<evidence type="ECO:0000256" key="1">
    <source>
        <dbReference type="SAM" id="MobiDB-lite"/>
    </source>
</evidence>
<organism evidence="2 3">
    <name type="scientific">Apodospora peruviana</name>
    <dbReference type="NCBI Taxonomy" id="516989"/>
    <lineage>
        <taxon>Eukaryota</taxon>
        <taxon>Fungi</taxon>
        <taxon>Dikarya</taxon>
        <taxon>Ascomycota</taxon>
        <taxon>Pezizomycotina</taxon>
        <taxon>Sordariomycetes</taxon>
        <taxon>Sordariomycetidae</taxon>
        <taxon>Sordariales</taxon>
        <taxon>Lasiosphaeriaceae</taxon>
        <taxon>Apodospora</taxon>
    </lineage>
</organism>
<reference evidence="2" key="1">
    <citation type="journal article" date="2023" name="Mol. Phylogenet. Evol.">
        <title>Genome-scale phylogeny and comparative genomics of the fungal order Sordariales.</title>
        <authorList>
            <person name="Hensen N."/>
            <person name="Bonometti L."/>
            <person name="Westerberg I."/>
            <person name="Brannstrom I.O."/>
            <person name="Guillou S."/>
            <person name="Cros-Aarteil S."/>
            <person name="Calhoun S."/>
            <person name="Haridas S."/>
            <person name="Kuo A."/>
            <person name="Mondo S."/>
            <person name="Pangilinan J."/>
            <person name="Riley R."/>
            <person name="LaButti K."/>
            <person name="Andreopoulos B."/>
            <person name="Lipzen A."/>
            <person name="Chen C."/>
            <person name="Yan M."/>
            <person name="Daum C."/>
            <person name="Ng V."/>
            <person name="Clum A."/>
            <person name="Steindorff A."/>
            <person name="Ohm R.A."/>
            <person name="Martin F."/>
            <person name="Silar P."/>
            <person name="Natvig D.O."/>
            <person name="Lalanne C."/>
            <person name="Gautier V."/>
            <person name="Ament-Velasquez S.L."/>
            <person name="Kruys A."/>
            <person name="Hutchinson M.I."/>
            <person name="Powell A.J."/>
            <person name="Barry K."/>
            <person name="Miller A.N."/>
            <person name="Grigoriev I.V."/>
            <person name="Debuchy R."/>
            <person name="Gladieux P."/>
            <person name="Hiltunen Thoren M."/>
            <person name="Johannesson H."/>
        </authorList>
    </citation>
    <scope>NUCLEOTIDE SEQUENCE</scope>
    <source>
        <strain evidence="2">CBS 118394</strain>
    </source>
</reference>
<feature type="compositionally biased region" description="Low complexity" evidence="1">
    <location>
        <begin position="159"/>
        <end position="172"/>
    </location>
</feature>
<comment type="caution">
    <text evidence="2">The sequence shown here is derived from an EMBL/GenBank/DDBJ whole genome shotgun (WGS) entry which is preliminary data.</text>
</comment>
<feature type="region of interest" description="Disordered" evidence="1">
    <location>
        <begin position="432"/>
        <end position="472"/>
    </location>
</feature>
<feature type="compositionally biased region" description="Basic and acidic residues" evidence="1">
    <location>
        <begin position="396"/>
        <end position="405"/>
    </location>
</feature>
<name>A0AAE0I4H2_9PEZI</name>
<feature type="compositionally biased region" description="Basic and acidic residues" evidence="1">
    <location>
        <begin position="13"/>
        <end position="29"/>
    </location>
</feature>
<dbReference type="EMBL" id="JAUEDM010000004">
    <property type="protein sequence ID" value="KAK3318412.1"/>
    <property type="molecule type" value="Genomic_DNA"/>
</dbReference>
<dbReference type="AlphaFoldDB" id="A0AAE0I4H2"/>
<keyword evidence="3" id="KW-1185">Reference proteome</keyword>
<proteinExistence type="predicted"/>
<feature type="region of interest" description="Disordered" evidence="1">
    <location>
        <begin position="1"/>
        <end position="53"/>
    </location>
</feature>
<evidence type="ECO:0000313" key="2">
    <source>
        <dbReference type="EMBL" id="KAK3318412.1"/>
    </source>
</evidence>
<feature type="region of interest" description="Disordered" evidence="1">
    <location>
        <begin position="239"/>
        <end position="258"/>
    </location>
</feature>
<evidence type="ECO:0000313" key="3">
    <source>
        <dbReference type="Proteomes" id="UP001283341"/>
    </source>
</evidence>
<sequence length="472" mass="50106">MSVFSVLKRGRQAAKEHAAKQAEKEKLEQAKTPYKHVPKHAGVDALSSGPATWRDADRPKILEQNRRRSAMTASGINMGSMGGMSTPVHMGMPRVNSALSHVSYPSTYASPVVQIPRAYSYTSPTPGWSYRGGETSYAPLDAGSVSFKGKEVERVMVDSGRASRSSSSGSAGLSHQNGSQSSRDVAVSPVGSSSNSTSSGDDLEMRPVKHAVSSHANANATTSTRRTSDTESFHRLHPGHARRMSDSHQQAAQQAAPLRNTRPFISSRESSRASLAEVGIPPVPAIPAMQFGTALSSSIAASSASSIASSMTVVPGSSSASFSTKIPAPVPVPIPSPAAEERSESRAMGVYPVGNGVTTTQPSTQNNRRVSKITRFSELETINSNITASVETPGPKLKERQEKTRPHSTITALPNTFDLPTTFDEASLPAHQQQVLPPSRTGKLSKNAPTAKLAKKNRWSLRSSKTPATVAF</sequence>